<dbReference type="AlphaFoldDB" id="A2DJK0"/>
<dbReference type="OrthoDB" id="252265at2759"/>
<gene>
    <name evidence="2" type="ORF">TVAG_101180</name>
</gene>
<dbReference type="EMBL" id="DS113208">
    <property type="protein sequence ID" value="EAY19400.1"/>
    <property type="molecule type" value="Genomic_DNA"/>
</dbReference>
<dbReference type="VEuPathDB" id="TrichDB:TVAGG3_1035970"/>
<proteinExistence type="predicted"/>
<evidence type="ECO:0000256" key="1">
    <source>
        <dbReference type="SAM" id="MobiDB-lite"/>
    </source>
</evidence>
<reference evidence="2" key="2">
    <citation type="journal article" date="2007" name="Science">
        <title>Draft genome sequence of the sexually transmitted pathogen Trichomonas vaginalis.</title>
        <authorList>
            <person name="Carlton J.M."/>
            <person name="Hirt R.P."/>
            <person name="Silva J.C."/>
            <person name="Delcher A.L."/>
            <person name="Schatz M."/>
            <person name="Zhao Q."/>
            <person name="Wortman J.R."/>
            <person name="Bidwell S.L."/>
            <person name="Alsmark U.C.M."/>
            <person name="Besteiro S."/>
            <person name="Sicheritz-Ponten T."/>
            <person name="Noel C.J."/>
            <person name="Dacks J.B."/>
            <person name="Foster P.G."/>
            <person name="Simillion C."/>
            <person name="Van de Peer Y."/>
            <person name="Miranda-Saavedra D."/>
            <person name="Barton G.J."/>
            <person name="Westrop G.D."/>
            <person name="Mueller S."/>
            <person name="Dessi D."/>
            <person name="Fiori P.L."/>
            <person name="Ren Q."/>
            <person name="Paulsen I."/>
            <person name="Zhang H."/>
            <person name="Bastida-Corcuera F.D."/>
            <person name="Simoes-Barbosa A."/>
            <person name="Brown M.T."/>
            <person name="Hayes R.D."/>
            <person name="Mukherjee M."/>
            <person name="Okumura C.Y."/>
            <person name="Schneider R."/>
            <person name="Smith A.J."/>
            <person name="Vanacova S."/>
            <person name="Villalvazo M."/>
            <person name="Haas B.J."/>
            <person name="Pertea M."/>
            <person name="Feldblyum T.V."/>
            <person name="Utterback T.R."/>
            <person name="Shu C.L."/>
            <person name="Osoegawa K."/>
            <person name="de Jong P.J."/>
            <person name="Hrdy I."/>
            <person name="Horvathova L."/>
            <person name="Zubacova Z."/>
            <person name="Dolezal P."/>
            <person name="Malik S.B."/>
            <person name="Logsdon J.M. Jr."/>
            <person name="Henze K."/>
            <person name="Gupta A."/>
            <person name="Wang C.C."/>
            <person name="Dunne R.L."/>
            <person name="Upcroft J.A."/>
            <person name="Upcroft P."/>
            <person name="White O."/>
            <person name="Salzberg S.L."/>
            <person name="Tang P."/>
            <person name="Chiu C.-H."/>
            <person name="Lee Y.-S."/>
            <person name="Embley T.M."/>
            <person name="Coombs G.H."/>
            <person name="Mottram J.C."/>
            <person name="Tachezy J."/>
            <person name="Fraser-Liggett C.M."/>
            <person name="Johnson P.J."/>
        </authorList>
    </citation>
    <scope>NUCLEOTIDE SEQUENCE [LARGE SCALE GENOMIC DNA]</scope>
    <source>
        <strain evidence="2">G3</strain>
    </source>
</reference>
<name>A2DJK0_TRIV3</name>
<feature type="compositionally biased region" description="Low complexity" evidence="1">
    <location>
        <begin position="41"/>
        <end position="53"/>
    </location>
</feature>
<feature type="compositionally biased region" description="Basic and acidic residues" evidence="1">
    <location>
        <begin position="1"/>
        <end position="24"/>
    </location>
</feature>
<keyword evidence="3" id="KW-1185">Reference proteome</keyword>
<dbReference type="KEGG" id="tva:5464928"/>
<accession>A2DJK0</accession>
<feature type="region of interest" description="Disordered" evidence="1">
    <location>
        <begin position="1"/>
        <end position="53"/>
    </location>
</feature>
<dbReference type="VEuPathDB" id="TrichDB:TVAG_101210"/>
<dbReference type="InParanoid" id="A2DJK0"/>
<sequence length="53" mass="6043">MKQGKKLDEKDPYLGDIVFEHDGSESLSMPLVYSPTDETNNEQSNNQQQNSQQ</sequence>
<dbReference type="Proteomes" id="UP000001542">
    <property type="component" value="Unassembled WGS sequence"/>
</dbReference>
<protein>
    <submittedName>
        <fullName evidence="2">Uncharacterized protein</fullName>
    </submittedName>
</protein>
<evidence type="ECO:0000313" key="3">
    <source>
        <dbReference type="Proteomes" id="UP000001542"/>
    </source>
</evidence>
<organism evidence="2 3">
    <name type="scientific">Trichomonas vaginalis (strain ATCC PRA-98 / G3)</name>
    <dbReference type="NCBI Taxonomy" id="412133"/>
    <lineage>
        <taxon>Eukaryota</taxon>
        <taxon>Metamonada</taxon>
        <taxon>Parabasalia</taxon>
        <taxon>Trichomonadida</taxon>
        <taxon>Trichomonadidae</taxon>
        <taxon>Trichomonas</taxon>
    </lineage>
</organism>
<evidence type="ECO:0000313" key="2">
    <source>
        <dbReference type="EMBL" id="EAY19400.1"/>
    </source>
</evidence>
<reference evidence="2" key="1">
    <citation type="submission" date="2006-10" db="EMBL/GenBank/DDBJ databases">
        <authorList>
            <person name="Amadeo P."/>
            <person name="Zhao Q."/>
            <person name="Wortman J."/>
            <person name="Fraser-Liggett C."/>
            <person name="Carlton J."/>
        </authorList>
    </citation>
    <scope>NUCLEOTIDE SEQUENCE</scope>
    <source>
        <strain evidence="2">G3</strain>
    </source>
</reference>